<accession>A0AAW2C726</accession>
<keyword evidence="2" id="KW-0723">Serine/threonine-protein kinase</keyword>
<dbReference type="SUPFAM" id="SSF56112">
    <property type="entry name" value="Protein kinase-like (PK-like)"/>
    <property type="match status" value="1"/>
</dbReference>
<dbReference type="Proteomes" id="UP001459277">
    <property type="component" value="Unassembled WGS sequence"/>
</dbReference>
<evidence type="ECO:0000256" key="8">
    <source>
        <dbReference type="ARBA" id="ARBA00048679"/>
    </source>
</evidence>
<dbReference type="GO" id="GO:0004674">
    <property type="term" value="F:protein serine/threonine kinase activity"/>
    <property type="evidence" value="ECO:0007669"/>
    <property type="project" value="UniProtKB-KW"/>
</dbReference>
<keyword evidence="5" id="KW-0418">Kinase</keyword>
<evidence type="ECO:0000256" key="1">
    <source>
        <dbReference type="ARBA" id="ARBA00012513"/>
    </source>
</evidence>
<evidence type="ECO:0000256" key="6">
    <source>
        <dbReference type="ARBA" id="ARBA00022840"/>
    </source>
</evidence>
<organism evidence="9 10">
    <name type="scientific">Lithocarpus litseifolius</name>
    <dbReference type="NCBI Taxonomy" id="425828"/>
    <lineage>
        <taxon>Eukaryota</taxon>
        <taxon>Viridiplantae</taxon>
        <taxon>Streptophyta</taxon>
        <taxon>Embryophyta</taxon>
        <taxon>Tracheophyta</taxon>
        <taxon>Spermatophyta</taxon>
        <taxon>Magnoliopsida</taxon>
        <taxon>eudicotyledons</taxon>
        <taxon>Gunneridae</taxon>
        <taxon>Pentapetalae</taxon>
        <taxon>rosids</taxon>
        <taxon>fabids</taxon>
        <taxon>Fagales</taxon>
        <taxon>Fagaceae</taxon>
        <taxon>Lithocarpus</taxon>
    </lineage>
</organism>
<dbReference type="PANTHER" id="PTHR48005">
    <property type="entry name" value="LEUCINE RICH REPEAT KINASE 2"/>
    <property type="match status" value="1"/>
</dbReference>
<keyword evidence="6" id="KW-0067">ATP-binding</keyword>
<keyword evidence="3" id="KW-0808">Transferase</keyword>
<evidence type="ECO:0000313" key="10">
    <source>
        <dbReference type="Proteomes" id="UP001459277"/>
    </source>
</evidence>
<protein>
    <recommendedName>
        <fullName evidence="1">non-specific serine/threonine protein kinase</fullName>
        <ecNumber evidence="1">2.7.11.1</ecNumber>
    </recommendedName>
</protein>
<evidence type="ECO:0000256" key="3">
    <source>
        <dbReference type="ARBA" id="ARBA00022679"/>
    </source>
</evidence>
<gene>
    <name evidence="9" type="ORF">SO802_023070</name>
</gene>
<evidence type="ECO:0000313" key="9">
    <source>
        <dbReference type="EMBL" id="KAK9993367.1"/>
    </source>
</evidence>
<dbReference type="Gene3D" id="1.10.510.10">
    <property type="entry name" value="Transferase(Phosphotransferase) domain 1"/>
    <property type="match status" value="1"/>
</dbReference>
<name>A0AAW2C726_9ROSI</name>
<dbReference type="EC" id="2.7.11.1" evidence="1"/>
<evidence type="ECO:0000256" key="5">
    <source>
        <dbReference type="ARBA" id="ARBA00022777"/>
    </source>
</evidence>
<comment type="catalytic activity">
    <reaction evidence="7">
        <text>L-threonyl-[protein] + ATP = O-phospho-L-threonyl-[protein] + ADP + H(+)</text>
        <dbReference type="Rhea" id="RHEA:46608"/>
        <dbReference type="Rhea" id="RHEA-COMP:11060"/>
        <dbReference type="Rhea" id="RHEA-COMP:11605"/>
        <dbReference type="ChEBI" id="CHEBI:15378"/>
        <dbReference type="ChEBI" id="CHEBI:30013"/>
        <dbReference type="ChEBI" id="CHEBI:30616"/>
        <dbReference type="ChEBI" id="CHEBI:61977"/>
        <dbReference type="ChEBI" id="CHEBI:456216"/>
        <dbReference type="EC" id="2.7.11.1"/>
    </reaction>
</comment>
<keyword evidence="4" id="KW-0547">Nucleotide-binding</keyword>
<sequence>MRLTDKCDVYSFGVVALELMMGRHLRELLSSLSFNSRTSDTAEFLLKDVLDQGLPPLTGQIAEAVEFVVAIALACVHDTPKERPTMRFVAQELSAQIQICLSNQF</sequence>
<evidence type="ECO:0000256" key="4">
    <source>
        <dbReference type="ARBA" id="ARBA00022741"/>
    </source>
</evidence>
<dbReference type="InterPro" id="IPR011009">
    <property type="entry name" value="Kinase-like_dom_sf"/>
</dbReference>
<keyword evidence="10" id="KW-1185">Reference proteome</keyword>
<proteinExistence type="predicted"/>
<evidence type="ECO:0000256" key="2">
    <source>
        <dbReference type="ARBA" id="ARBA00022527"/>
    </source>
</evidence>
<comment type="catalytic activity">
    <reaction evidence="8">
        <text>L-seryl-[protein] + ATP = O-phospho-L-seryl-[protein] + ADP + H(+)</text>
        <dbReference type="Rhea" id="RHEA:17989"/>
        <dbReference type="Rhea" id="RHEA-COMP:9863"/>
        <dbReference type="Rhea" id="RHEA-COMP:11604"/>
        <dbReference type="ChEBI" id="CHEBI:15378"/>
        <dbReference type="ChEBI" id="CHEBI:29999"/>
        <dbReference type="ChEBI" id="CHEBI:30616"/>
        <dbReference type="ChEBI" id="CHEBI:83421"/>
        <dbReference type="ChEBI" id="CHEBI:456216"/>
        <dbReference type="EC" id="2.7.11.1"/>
    </reaction>
</comment>
<dbReference type="GO" id="GO:0005524">
    <property type="term" value="F:ATP binding"/>
    <property type="evidence" value="ECO:0007669"/>
    <property type="project" value="UniProtKB-KW"/>
</dbReference>
<evidence type="ECO:0000256" key="7">
    <source>
        <dbReference type="ARBA" id="ARBA00047899"/>
    </source>
</evidence>
<comment type="caution">
    <text evidence="9">The sequence shown here is derived from an EMBL/GenBank/DDBJ whole genome shotgun (WGS) entry which is preliminary data.</text>
</comment>
<reference evidence="9 10" key="1">
    <citation type="submission" date="2024-01" db="EMBL/GenBank/DDBJ databases">
        <title>A telomere-to-telomere, gap-free genome of sweet tea (Lithocarpus litseifolius).</title>
        <authorList>
            <person name="Zhou J."/>
        </authorList>
    </citation>
    <scope>NUCLEOTIDE SEQUENCE [LARGE SCALE GENOMIC DNA]</scope>
    <source>
        <strain evidence="9">Zhou-2022a</strain>
        <tissue evidence="9">Leaf</tissue>
    </source>
</reference>
<dbReference type="PANTHER" id="PTHR48005:SF44">
    <property type="entry name" value="MDIS1-INTERACTING RECEPTOR LIKE KINASE 2-LIKE ISOFORM X1"/>
    <property type="match status" value="1"/>
</dbReference>
<dbReference type="AlphaFoldDB" id="A0AAW2C726"/>
<dbReference type="InterPro" id="IPR051420">
    <property type="entry name" value="Ser_Thr_Kinases_DiverseReg"/>
</dbReference>
<dbReference type="EMBL" id="JAZDWU010000008">
    <property type="protein sequence ID" value="KAK9993367.1"/>
    <property type="molecule type" value="Genomic_DNA"/>
</dbReference>